<organism evidence="2 3">
    <name type="scientific">Sclerotinia sclerotiorum (strain ATCC 18683 / 1980 / Ss-1)</name>
    <name type="common">White mold</name>
    <name type="synonym">Whetzelinia sclerotiorum</name>
    <dbReference type="NCBI Taxonomy" id="665079"/>
    <lineage>
        <taxon>Eukaryota</taxon>
        <taxon>Fungi</taxon>
        <taxon>Dikarya</taxon>
        <taxon>Ascomycota</taxon>
        <taxon>Pezizomycotina</taxon>
        <taxon>Leotiomycetes</taxon>
        <taxon>Helotiales</taxon>
        <taxon>Sclerotiniaceae</taxon>
        <taxon>Sclerotinia</taxon>
    </lineage>
</organism>
<proteinExistence type="predicted"/>
<sequence>MIEQELARSHKSTIPNHSGKETMLELAPHAQIELILQLYMKEERESTMQTTFKNELVDYYDVKHIDEKDQKQLWCMASHKWGAHTQRKAVHIMPFRLRQLPLIHILGKDVAEELWPVKNGHILEAEIEHYFDNCQPATVPSLSEEDA</sequence>
<gene>
    <name evidence="2" type="ORF">sscle_15g103860</name>
</gene>
<dbReference type="Proteomes" id="UP000177798">
    <property type="component" value="Chromosome 15"/>
</dbReference>
<protein>
    <recommendedName>
        <fullName evidence="4">HNH nuclease domain-containing protein</fullName>
    </recommendedName>
</protein>
<dbReference type="OrthoDB" id="5386595at2759"/>
<evidence type="ECO:0000313" key="2">
    <source>
        <dbReference type="EMBL" id="APA15616.1"/>
    </source>
</evidence>
<dbReference type="EMBL" id="CP017828">
    <property type="protein sequence ID" value="APA15616.1"/>
    <property type="molecule type" value="Genomic_DNA"/>
</dbReference>
<accession>A0A1D9QL06</accession>
<dbReference type="VEuPathDB" id="FungiDB:sscle_15g103860"/>
<evidence type="ECO:0000313" key="3">
    <source>
        <dbReference type="Proteomes" id="UP000177798"/>
    </source>
</evidence>
<feature type="region of interest" description="Disordered" evidence="1">
    <location>
        <begin position="1"/>
        <end position="22"/>
    </location>
</feature>
<evidence type="ECO:0008006" key="4">
    <source>
        <dbReference type="Google" id="ProtNLM"/>
    </source>
</evidence>
<dbReference type="AlphaFoldDB" id="A0A1D9QL06"/>
<reference evidence="3" key="1">
    <citation type="journal article" date="2017" name="Genome Biol. Evol.">
        <title>The complete genome sequence of the phytopathogenic fungus Sclerotinia sclerotiorum reveals insights into the genome architecture of broad host range pathogens.</title>
        <authorList>
            <person name="Derbyshire M."/>
            <person name="Denton-Giles M."/>
            <person name="Hegedus D."/>
            <person name="Seifbarghy S."/>
            <person name="Rollins J."/>
            <person name="van Kan J."/>
            <person name="Seidl M.F."/>
            <person name="Faino L."/>
            <person name="Mbengue M."/>
            <person name="Navaud O."/>
            <person name="Raffaele S."/>
            <person name="Hammond-Kosack K."/>
            <person name="Heard S."/>
            <person name="Oliver R."/>
        </authorList>
    </citation>
    <scope>NUCLEOTIDE SEQUENCE [LARGE SCALE GENOMIC DNA]</scope>
    <source>
        <strain evidence="3">ATCC 18683 / 1980 / Ss-1</strain>
    </source>
</reference>
<evidence type="ECO:0000256" key="1">
    <source>
        <dbReference type="SAM" id="MobiDB-lite"/>
    </source>
</evidence>
<name>A0A1D9QL06_SCLS1</name>